<protein>
    <recommendedName>
        <fullName evidence="4 13">CRISPR-associated exonuclease Cas4</fullName>
        <ecNumber evidence="3 13">3.1.12.1</ecNumber>
    </recommendedName>
</protein>
<dbReference type="GO" id="GO:0051607">
    <property type="term" value="P:defense response to virus"/>
    <property type="evidence" value="ECO:0007669"/>
    <property type="project" value="UniProtKB-KW"/>
</dbReference>
<dbReference type="PANTHER" id="PTHR36531">
    <property type="entry name" value="CRISPR-ASSOCIATED EXONUCLEASE CAS4"/>
    <property type="match status" value="1"/>
</dbReference>
<evidence type="ECO:0000256" key="1">
    <source>
        <dbReference type="ARBA" id="ARBA00001966"/>
    </source>
</evidence>
<keyword evidence="12 13" id="KW-0464">Manganese</keyword>
<gene>
    <name evidence="15" type="ORF">SE15_11100</name>
</gene>
<comment type="cofactor">
    <cofactor evidence="13">
        <name>iron-sulfur cluster</name>
        <dbReference type="ChEBI" id="CHEBI:30408"/>
    </cofactor>
</comment>
<dbReference type="GO" id="GO:0046872">
    <property type="term" value="F:metal ion binding"/>
    <property type="evidence" value="ECO:0007669"/>
    <property type="project" value="UniProtKB-KW"/>
</dbReference>
<evidence type="ECO:0000256" key="6">
    <source>
        <dbReference type="ARBA" id="ARBA00022723"/>
    </source>
</evidence>
<comment type="cofactor">
    <cofactor evidence="13">
        <name>Mg(2+)</name>
        <dbReference type="ChEBI" id="CHEBI:18420"/>
    </cofactor>
    <cofactor evidence="13">
        <name>Mn(2+)</name>
        <dbReference type="ChEBI" id="CHEBI:29035"/>
    </cofactor>
    <text evidence="13">Mg(2+) or Mn(2+) required for ssDNA cleavage activity.</text>
</comment>
<proteinExistence type="inferred from homology"/>
<dbReference type="EC" id="3.1.12.1" evidence="3 13"/>
<organism evidence="15 16">
    <name type="scientific">Thermanaerothrix daxensis</name>
    <dbReference type="NCBI Taxonomy" id="869279"/>
    <lineage>
        <taxon>Bacteria</taxon>
        <taxon>Bacillati</taxon>
        <taxon>Chloroflexota</taxon>
        <taxon>Anaerolineae</taxon>
        <taxon>Anaerolineales</taxon>
        <taxon>Anaerolineaceae</taxon>
        <taxon>Thermanaerothrix</taxon>
    </lineage>
</organism>
<dbReference type="InterPro" id="IPR011604">
    <property type="entry name" value="PDDEXK-like_dom_sf"/>
</dbReference>
<evidence type="ECO:0000256" key="12">
    <source>
        <dbReference type="ARBA" id="ARBA00023211"/>
    </source>
</evidence>
<evidence type="ECO:0000313" key="15">
    <source>
        <dbReference type="EMBL" id="KPL82640.1"/>
    </source>
</evidence>
<dbReference type="GO" id="GO:0051536">
    <property type="term" value="F:iron-sulfur cluster binding"/>
    <property type="evidence" value="ECO:0007669"/>
    <property type="project" value="UniProtKB-KW"/>
</dbReference>
<evidence type="ECO:0000256" key="11">
    <source>
        <dbReference type="ARBA" id="ARBA00023118"/>
    </source>
</evidence>
<dbReference type="InterPro" id="IPR022765">
    <property type="entry name" value="Dna2/Cas4_DUF83"/>
</dbReference>
<accession>A0A0P6XQ88</accession>
<evidence type="ECO:0000313" key="16">
    <source>
        <dbReference type="Proteomes" id="UP000050544"/>
    </source>
</evidence>
<dbReference type="AlphaFoldDB" id="A0A0P6XQ88"/>
<dbReference type="PATRIC" id="fig|869279.4.peg.1837"/>
<feature type="domain" description="DUF83" evidence="14">
    <location>
        <begin position="15"/>
        <end position="199"/>
    </location>
</feature>
<keyword evidence="6 13" id="KW-0479">Metal-binding</keyword>
<comment type="function">
    <text evidence="13">CRISPR (clustered regularly interspaced short palindromic repeat) is an adaptive immune system that provides protection against mobile genetic elements (viruses, transposable elements and conjugative plasmids). CRISPR clusters contain sequences complementary to antecedent mobile elements and target invading nucleic acids. CRISPR clusters are transcribed and processed into CRISPR RNA (crRNA).</text>
</comment>
<evidence type="ECO:0000256" key="13">
    <source>
        <dbReference type="RuleBase" id="RU365022"/>
    </source>
</evidence>
<keyword evidence="5 13" id="KW-0540">Nuclease</keyword>
<dbReference type="STRING" id="869279.SE15_11100"/>
<evidence type="ECO:0000256" key="4">
    <source>
        <dbReference type="ARBA" id="ARBA00020049"/>
    </source>
</evidence>
<dbReference type="GO" id="GO:0004527">
    <property type="term" value="F:exonuclease activity"/>
    <property type="evidence" value="ECO:0007669"/>
    <property type="project" value="UniProtKB-KW"/>
</dbReference>
<evidence type="ECO:0000256" key="9">
    <source>
        <dbReference type="ARBA" id="ARBA00023004"/>
    </source>
</evidence>
<comment type="cofactor">
    <cofactor evidence="1">
        <name>[4Fe-4S] cluster</name>
        <dbReference type="ChEBI" id="CHEBI:49883"/>
    </cofactor>
</comment>
<evidence type="ECO:0000256" key="5">
    <source>
        <dbReference type="ARBA" id="ARBA00022722"/>
    </source>
</evidence>
<evidence type="ECO:0000259" key="14">
    <source>
        <dbReference type="Pfam" id="PF01930"/>
    </source>
</evidence>
<comment type="similarity">
    <text evidence="2 13">Belongs to the CRISPR-associated exonuclease Cas4 family.</text>
</comment>
<sequence length="203" mass="23884">MFDPYEEIYTYPFRVTDLKQWAYCHRLLYFLVCLPDIRPRTYLMEAGKEAGEEEVGRIMRRSLQIFGAVQGRREFNVRVRSAQWNMRGVVDMVIWVDEPAPGEVIPVDFKLSQRSGEHVKLQLMAYGLLLEEMSGKVTSRGYLYEIPLRRVVEVPFAPSLRRSVREALEDMKAMLEKEQMPQPTTQRTRCVGCEFRRFCNDVF</sequence>
<evidence type="ECO:0000256" key="8">
    <source>
        <dbReference type="ARBA" id="ARBA00022839"/>
    </source>
</evidence>
<dbReference type="PANTHER" id="PTHR36531:SF6">
    <property type="entry name" value="DNA REPLICATION ATP-DEPENDENT HELICASE_NUCLEASE DNA2"/>
    <property type="match status" value="1"/>
</dbReference>
<reference evidence="15 16" key="1">
    <citation type="submission" date="2015-07" db="EMBL/GenBank/DDBJ databases">
        <title>Whole genome sequence of Thermanaerothrix daxensis DSM 23592.</title>
        <authorList>
            <person name="Hemp J."/>
            <person name="Ward L.M."/>
            <person name="Pace L.A."/>
            <person name="Fischer W.W."/>
        </authorList>
    </citation>
    <scope>NUCLEOTIDE SEQUENCE [LARGE SCALE GENOMIC DNA]</scope>
    <source>
        <strain evidence="15 16">GNS-1</strain>
    </source>
</reference>
<dbReference type="Pfam" id="PF01930">
    <property type="entry name" value="Cas_Cas4"/>
    <property type="match status" value="1"/>
</dbReference>
<dbReference type="RefSeq" id="WP_054522166.1">
    <property type="nucleotide sequence ID" value="NZ_LGKO01000005.1"/>
</dbReference>
<comment type="caution">
    <text evidence="15">The sequence shown here is derived from an EMBL/GenBank/DDBJ whole genome shotgun (WGS) entry which is preliminary data.</text>
</comment>
<keyword evidence="8 13" id="KW-0269">Exonuclease</keyword>
<dbReference type="OrthoDB" id="9781776at2"/>
<keyword evidence="7 13" id="KW-0378">Hydrolase</keyword>
<dbReference type="NCBIfam" id="TIGR00372">
    <property type="entry name" value="cas4"/>
    <property type="match status" value="1"/>
</dbReference>
<keyword evidence="9 13" id="KW-0408">Iron</keyword>
<evidence type="ECO:0000256" key="3">
    <source>
        <dbReference type="ARBA" id="ARBA00012768"/>
    </source>
</evidence>
<evidence type="ECO:0000256" key="7">
    <source>
        <dbReference type="ARBA" id="ARBA00022801"/>
    </source>
</evidence>
<evidence type="ECO:0000256" key="10">
    <source>
        <dbReference type="ARBA" id="ARBA00023014"/>
    </source>
</evidence>
<keyword evidence="10 13" id="KW-0411">Iron-sulfur</keyword>
<keyword evidence="11 13" id="KW-0051">Antiviral defense</keyword>
<keyword evidence="16" id="KW-1185">Reference proteome</keyword>
<dbReference type="Gene3D" id="3.90.320.10">
    <property type="match status" value="1"/>
</dbReference>
<dbReference type="Proteomes" id="UP000050544">
    <property type="component" value="Unassembled WGS sequence"/>
</dbReference>
<evidence type="ECO:0000256" key="2">
    <source>
        <dbReference type="ARBA" id="ARBA00009189"/>
    </source>
</evidence>
<dbReference type="InterPro" id="IPR051827">
    <property type="entry name" value="Cas4_exonuclease"/>
</dbReference>
<dbReference type="InterPro" id="IPR013343">
    <property type="entry name" value="CRISPR-assoc_prot_Cas4"/>
</dbReference>
<name>A0A0P6XQ88_9CHLR</name>
<dbReference type="EMBL" id="LGKO01000005">
    <property type="protein sequence ID" value="KPL82640.1"/>
    <property type="molecule type" value="Genomic_DNA"/>
</dbReference>